<organism evidence="14 15">
    <name type="scientific">Eubacterium barkeri</name>
    <name type="common">Clostridium barkeri</name>
    <dbReference type="NCBI Taxonomy" id="1528"/>
    <lineage>
        <taxon>Bacteria</taxon>
        <taxon>Bacillati</taxon>
        <taxon>Bacillota</taxon>
        <taxon>Clostridia</taxon>
        <taxon>Eubacteriales</taxon>
        <taxon>Eubacteriaceae</taxon>
        <taxon>Eubacterium</taxon>
    </lineage>
</organism>
<keyword evidence="15" id="KW-1185">Reference proteome</keyword>
<keyword evidence="4 10" id="KW-0963">Cytoplasm</keyword>
<dbReference type="PANTHER" id="PTHR30478:SF0">
    <property type="entry name" value="BETA SLIDING CLAMP"/>
    <property type="match status" value="1"/>
</dbReference>
<keyword evidence="9" id="KW-0238">DNA-binding</keyword>
<feature type="domain" description="DNA polymerase III beta sliding clamp N-terminal" evidence="11">
    <location>
        <begin position="1"/>
        <end position="118"/>
    </location>
</feature>
<dbReference type="Pfam" id="PF00712">
    <property type="entry name" value="DNA_pol3_beta"/>
    <property type="match status" value="1"/>
</dbReference>
<dbReference type="GO" id="GO:0003677">
    <property type="term" value="F:DNA binding"/>
    <property type="evidence" value="ECO:0007669"/>
    <property type="project" value="UniProtKB-UniRule"/>
</dbReference>
<dbReference type="GO" id="GO:0008408">
    <property type="term" value="F:3'-5' exonuclease activity"/>
    <property type="evidence" value="ECO:0007669"/>
    <property type="project" value="InterPro"/>
</dbReference>
<comment type="subunit">
    <text evidence="10">Forms a ring-shaped head-to-tail homodimer around DNA.</text>
</comment>
<evidence type="ECO:0000256" key="1">
    <source>
        <dbReference type="ARBA" id="ARBA00004496"/>
    </source>
</evidence>
<dbReference type="CDD" id="cd00140">
    <property type="entry name" value="beta_clamp"/>
    <property type="match status" value="1"/>
</dbReference>
<feature type="domain" description="DNA polymerase III beta sliding clamp central" evidence="12">
    <location>
        <begin position="129"/>
        <end position="241"/>
    </location>
</feature>
<dbReference type="PIRSF" id="PIRSF000804">
    <property type="entry name" value="DNA_pol_III_b"/>
    <property type="match status" value="1"/>
</dbReference>
<comment type="similarity">
    <text evidence="2 10">Belongs to the beta sliding clamp family.</text>
</comment>
<dbReference type="InterPro" id="IPR046938">
    <property type="entry name" value="DNA_clamp_sf"/>
</dbReference>
<dbReference type="Pfam" id="PF02767">
    <property type="entry name" value="DNA_pol3_beta_2"/>
    <property type="match status" value="1"/>
</dbReference>
<evidence type="ECO:0000256" key="5">
    <source>
        <dbReference type="ARBA" id="ARBA00022679"/>
    </source>
</evidence>
<dbReference type="Pfam" id="PF02768">
    <property type="entry name" value="DNA_pol3_beta_3"/>
    <property type="match status" value="1"/>
</dbReference>
<evidence type="ECO:0000256" key="2">
    <source>
        <dbReference type="ARBA" id="ARBA00010752"/>
    </source>
</evidence>
<dbReference type="SUPFAM" id="SSF55979">
    <property type="entry name" value="DNA clamp"/>
    <property type="match status" value="3"/>
</dbReference>
<dbReference type="EMBL" id="FNOU01000009">
    <property type="protein sequence ID" value="SDX85991.1"/>
    <property type="molecule type" value="Genomic_DNA"/>
</dbReference>
<dbReference type="AlphaFoldDB" id="A0A1H3F4S9"/>
<evidence type="ECO:0000259" key="11">
    <source>
        <dbReference type="Pfam" id="PF00712"/>
    </source>
</evidence>
<evidence type="ECO:0000256" key="3">
    <source>
        <dbReference type="ARBA" id="ARBA00021035"/>
    </source>
</evidence>
<dbReference type="InterPro" id="IPR022637">
    <property type="entry name" value="DNA_polIII_beta_cen"/>
</dbReference>
<comment type="subcellular location">
    <subcellularLocation>
        <location evidence="1 10">Cytoplasm</location>
    </subcellularLocation>
</comment>
<evidence type="ECO:0000256" key="8">
    <source>
        <dbReference type="ARBA" id="ARBA00022932"/>
    </source>
</evidence>
<gene>
    <name evidence="14" type="ORF">SAMN04488579_10929</name>
</gene>
<evidence type="ECO:0000313" key="14">
    <source>
        <dbReference type="EMBL" id="SDX85991.1"/>
    </source>
</evidence>
<evidence type="ECO:0000256" key="6">
    <source>
        <dbReference type="ARBA" id="ARBA00022695"/>
    </source>
</evidence>
<dbReference type="OrthoDB" id="8421503at2"/>
<dbReference type="PANTHER" id="PTHR30478">
    <property type="entry name" value="DNA POLYMERASE III SUBUNIT BETA"/>
    <property type="match status" value="1"/>
</dbReference>
<keyword evidence="5 10" id="KW-0808">Transferase</keyword>
<dbReference type="RefSeq" id="WP_090244833.1">
    <property type="nucleotide sequence ID" value="NZ_FNOU01000009.1"/>
</dbReference>
<dbReference type="NCBIfam" id="TIGR00663">
    <property type="entry name" value="dnan"/>
    <property type="match status" value="1"/>
</dbReference>
<feature type="domain" description="DNA polymerase III beta sliding clamp C-terminal" evidence="13">
    <location>
        <begin position="245"/>
        <end position="366"/>
    </location>
</feature>
<keyword evidence="6 10" id="KW-0548">Nucleotidyltransferase</keyword>
<evidence type="ECO:0000259" key="12">
    <source>
        <dbReference type="Pfam" id="PF02767"/>
    </source>
</evidence>
<reference evidence="15" key="1">
    <citation type="submission" date="2016-10" db="EMBL/GenBank/DDBJ databases">
        <authorList>
            <person name="Varghese N."/>
            <person name="Submissions S."/>
        </authorList>
    </citation>
    <scope>NUCLEOTIDE SEQUENCE [LARGE SCALE GENOMIC DNA]</scope>
    <source>
        <strain evidence="15">VPI 5359</strain>
    </source>
</reference>
<dbReference type="SMART" id="SM00480">
    <property type="entry name" value="POL3Bc"/>
    <property type="match status" value="1"/>
</dbReference>
<evidence type="ECO:0000256" key="7">
    <source>
        <dbReference type="ARBA" id="ARBA00022705"/>
    </source>
</evidence>
<accession>A0A1H3F4S9</accession>
<evidence type="ECO:0000256" key="10">
    <source>
        <dbReference type="PIRNR" id="PIRNR000804"/>
    </source>
</evidence>
<dbReference type="GO" id="GO:0009360">
    <property type="term" value="C:DNA polymerase III complex"/>
    <property type="evidence" value="ECO:0007669"/>
    <property type="project" value="InterPro"/>
</dbReference>
<comment type="function">
    <text evidence="10">Confers DNA tethering and processivity to DNA polymerases and other proteins. Acts as a clamp, forming a ring around DNA (a reaction catalyzed by the clamp-loading complex) which diffuses in an ATP-independent manner freely and bidirectionally along dsDNA. Initially characterized for its ability to contact the catalytic subunit of DNA polymerase III (Pol III), a complex, multichain enzyme responsible for most of the replicative synthesis in bacteria; Pol III exhibits 3'-5' exonuclease proofreading activity. The beta chain is required for initiation of replication as well as for processivity of DNA replication.</text>
</comment>
<name>A0A1H3F4S9_EUBBA</name>
<proteinExistence type="inferred from homology"/>
<protein>
    <recommendedName>
        <fullName evidence="3 10">Beta sliding clamp</fullName>
    </recommendedName>
</protein>
<keyword evidence="8 10" id="KW-0239">DNA-directed DNA polymerase</keyword>
<dbReference type="GO" id="GO:0006271">
    <property type="term" value="P:DNA strand elongation involved in DNA replication"/>
    <property type="evidence" value="ECO:0007669"/>
    <property type="project" value="TreeGrafter"/>
</dbReference>
<dbReference type="InterPro" id="IPR022634">
    <property type="entry name" value="DNA_polIII_beta_N"/>
</dbReference>
<evidence type="ECO:0000313" key="15">
    <source>
        <dbReference type="Proteomes" id="UP000199652"/>
    </source>
</evidence>
<evidence type="ECO:0000259" key="13">
    <source>
        <dbReference type="Pfam" id="PF02768"/>
    </source>
</evidence>
<dbReference type="Proteomes" id="UP000199652">
    <property type="component" value="Unassembled WGS sequence"/>
</dbReference>
<dbReference type="InterPro" id="IPR022635">
    <property type="entry name" value="DNA_polIII_beta_C"/>
</dbReference>
<dbReference type="Gene3D" id="3.70.10.10">
    <property type="match status" value="1"/>
</dbReference>
<keyword evidence="7 10" id="KW-0235">DNA replication</keyword>
<dbReference type="InterPro" id="IPR001001">
    <property type="entry name" value="DNA_polIII_beta"/>
</dbReference>
<dbReference type="GO" id="GO:0005737">
    <property type="term" value="C:cytoplasm"/>
    <property type="evidence" value="ECO:0007669"/>
    <property type="project" value="UniProtKB-SubCell"/>
</dbReference>
<dbReference type="STRING" id="1528.SAMN04488579_10929"/>
<evidence type="ECO:0000256" key="9">
    <source>
        <dbReference type="ARBA" id="ARBA00023125"/>
    </source>
</evidence>
<sequence length="370" mass="40821">MKFDCAKDELTQALAIVSRGVASKSTMPVLEGILFQAYENRLFLTTTNMEISVKTSIAANIEGEGEIILSSSFILELIRKLSGDTVFFEGTDNLQMKVECLLSSFTIRGMSTEEFPTFPKIIEDYDFTINAGQLKALIHGSLFSVAISENIPVLTGLKMEIQGNSLTVIALDGYRLSLCKGELENGVEGGISVIVPGKSMNELDKLLSGKNGDIIVRFSQTQIFFEIENTQFTSRLLEGEFINYKHIIPNEKSTEVIVERKLLLESCERAALLAREGKNNLIKMEFGIDQMAVTSSADIGDVYEIIPIDKKGEDIKIAFNSKFVIDALRVIGDDQIKIDMTTSVGPAVIQSPQENGAYTYLILPVRISDD</sequence>
<dbReference type="GO" id="GO:0003887">
    <property type="term" value="F:DNA-directed DNA polymerase activity"/>
    <property type="evidence" value="ECO:0007669"/>
    <property type="project" value="UniProtKB-UniRule"/>
</dbReference>
<dbReference type="Gene3D" id="3.10.150.10">
    <property type="entry name" value="DNA Polymerase III, subunit A, domain 2"/>
    <property type="match status" value="1"/>
</dbReference>
<evidence type="ECO:0000256" key="4">
    <source>
        <dbReference type="ARBA" id="ARBA00022490"/>
    </source>
</evidence>